<sequence length="540" mass="59153">MKKTYLAIAMMTTLAGCSSVSTLPADSFQATGWATVDGAVTGGEGAKAENVYVVETRAQLIEALYGSVDANLNNPASDVPKIIYIKGTIDLTANAEGQSMSGSDFMAKCADETGYSDYDTFYNAYRAAYDPAVWNKQDLAKNGRPPKVNGPLEDARDCYQKAQADYTVLRVGSNTSILGVGNDAHIKFGTLRLGTAGKELVKNIIIRNIEFSDSFDFFPQWDPQDSFRINKKEFGQGNCSDKFVSDTVNPYGCTSAEGGRWNSEYDLIAIDNAQQVWIDHNTFSDGERTDDQFPPVWEAPYNIKEQKVQHHDGLVDITNAATKITVSYNVFKNHDKTNLLGGSDKPNAEIGYGPGAIDVTFHHNIWDNTGQRMPRLRFGRVHSYNNYFNLNATAGKEAGKYGMMDAVILGTAAKIYAENNVFDIKNDGEGTFEHKIIGYYSRTNNQERCVKTGDFEEAACGTYFFAEGNLANGAAIDLNAIAQKNQASSGSNAELTLLDPSDANVFWLPKNTYQYQADAAESVKDNLLKNAGAGKLNIKH</sequence>
<evidence type="ECO:0000256" key="3">
    <source>
        <dbReference type="SAM" id="SignalP"/>
    </source>
</evidence>
<evidence type="ECO:0000313" key="5">
    <source>
        <dbReference type="EMBL" id="MDW6018666.1"/>
    </source>
</evidence>
<dbReference type="SUPFAM" id="SSF51126">
    <property type="entry name" value="Pectin lyase-like"/>
    <property type="match status" value="1"/>
</dbReference>
<name>A0ABU4IJK9_9VIBR</name>
<evidence type="ECO:0000256" key="2">
    <source>
        <dbReference type="RuleBase" id="RU361173"/>
    </source>
</evidence>
<keyword evidence="2" id="KW-0624">Polysaccharide degradation</keyword>
<accession>A0ABU4IJK9</accession>
<comment type="similarity">
    <text evidence="2">Belongs to the polysaccharide lyase 1 family.</text>
</comment>
<dbReference type="PANTHER" id="PTHR31683">
    <property type="entry name" value="PECTATE LYASE 18-RELATED"/>
    <property type="match status" value="1"/>
</dbReference>
<dbReference type="InterPro" id="IPR011050">
    <property type="entry name" value="Pectin_lyase_fold/virulence"/>
</dbReference>
<organism evidence="5 6">
    <name type="scientific">Vibrio plantisponsor</name>
    <dbReference type="NCBI Taxonomy" id="664643"/>
    <lineage>
        <taxon>Bacteria</taxon>
        <taxon>Pseudomonadati</taxon>
        <taxon>Pseudomonadota</taxon>
        <taxon>Gammaproteobacteria</taxon>
        <taxon>Vibrionales</taxon>
        <taxon>Vibrionaceae</taxon>
        <taxon>Vibrio</taxon>
    </lineage>
</organism>
<evidence type="ECO:0000259" key="4">
    <source>
        <dbReference type="SMART" id="SM00656"/>
    </source>
</evidence>
<dbReference type="RefSeq" id="WP_171138329.1">
    <property type="nucleotide sequence ID" value="NZ_AP024893.1"/>
</dbReference>
<dbReference type="PROSITE" id="PS51257">
    <property type="entry name" value="PROKAR_LIPOPROTEIN"/>
    <property type="match status" value="1"/>
</dbReference>
<dbReference type="Proteomes" id="UP001272325">
    <property type="component" value="Unassembled WGS sequence"/>
</dbReference>
<keyword evidence="2" id="KW-0119">Carbohydrate metabolism</keyword>
<proteinExistence type="inferred from homology"/>
<comment type="subcellular location">
    <subcellularLocation>
        <location evidence="2">Secreted</location>
    </subcellularLocation>
</comment>
<protein>
    <recommendedName>
        <fullName evidence="4">Pectate lyase domain-containing protein</fullName>
    </recommendedName>
</protein>
<keyword evidence="6" id="KW-1185">Reference proteome</keyword>
<dbReference type="SMART" id="SM00656">
    <property type="entry name" value="Amb_all"/>
    <property type="match status" value="1"/>
</dbReference>
<keyword evidence="1 2" id="KW-0456">Lyase</keyword>
<comment type="caution">
    <text evidence="5">The sequence shown here is derived from an EMBL/GenBank/DDBJ whole genome shotgun (WGS) entry which is preliminary data.</text>
</comment>
<dbReference type="PANTHER" id="PTHR31683:SF18">
    <property type="entry name" value="PECTATE LYASE 21-RELATED"/>
    <property type="match status" value="1"/>
</dbReference>
<dbReference type="InterPro" id="IPR045032">
    <property type="entry name" value="PEL"/>
</dbReference>
<dbReference type="Pfam" id="PF00544">
    <property type="entry name" value="Pectate_lyase_4"/>
    <property type="match status" value="2"/>
</dbReference>
<dbReference type="InterPro" id="IPR012334">
    <property type="entry name" value="Pectin_lyas_fold"/>
</dbReference>
<gene>
    <name evidence="5" type="ORF">SBW85_13245</name>
</gene>
<evidence type="ECO:0000313" key="6">
    <source>
        <dbReference type="Proteomes" id="UP001272325"/>
    </source>
</evidence>
<dbReference type="EMBL" id="JAWRCN010000001">
    <property type="protein sequence ID" value="MDW6018666.1"/>
    <property type="molecule type" value="Genomic_DNA"/>
</dbReference>
<keyword evidence="2" id="KW-0964">Secreted</keyword>
<feature type="domain" description="Pectate lyase" evidence="4">
    <location>
        <begin position="126"/>
        <end position="428"/>
    </location>
</feature>
<reference evidence="5 6" key="1">
    <citation type="submission" date="2023-11" db="EMBL/GenBank/DDBJ databases">
        <title>Plant-associative lifestyle of Vibrio porteresiae and its evolutionary dynamics.</title>
        <authorList>
            <person name="Rameshkumar N."/>
            <person name="Kirti K."/>
        </authorList>
    </citation>
    <scope>NUCLEOTIDE SEQUENCE [LARGE SCALE GENOMIC DNA]</scope>
    <source>
        <strain evidence="5 6">MSSRF60</strain>
    </source>
</reference>
<dbReference type="Gene3D" id="2.160.20.10">
    <property type="entry name" value="Single-stranded right-handed beta-helix, Pectin lyase-like"/>
    <property type="match status" value="1"/>
</dbReference>
<evidence type="ECO:0000256" key="1">
    <source>
        <dbReference type="ARBA" id="ARBA00023239"/>
    </source>
</evidence>
<feature type="signal peptide" evidence="3">
    <location>
        <begin position="1"/>
        <end position="24"/>
    </location>
</feature>
<keyword evidence="3" id="KW-0732">Signal</keyword>
<feature type="chain" id="PRO_5046040181" description="Pectate lyase domain-containing protein" evidence="3">
    <location>
        <begin position="25"/>
        <end position="540"/>
    </location>
</feature>
<dbReference type="InterPro" id="IPR002022">
    <property type="entry name" value="Pec_lyase"/>
</dbReference>